<proteinExistence type="predicted"/>
<dbReference type="RefSeq" id="YP_010776006.1">
    <property type="nucleotide sequence ID" value="NC_075034.1"/>
</dbReference>
<keyword evidence="2" id="KW-1185">Reference proteome</keyword>
<name>A0A167R344_9VIRU</name>
<reference evidence="1 2" key="1">
    <citation type="journal article" date="2016" name="Genome Announc.">
        <title>Complete Genome Sequence of a New Megavirus Family Member Isolated from an Inland Water Lake for the First Time in India.</title>
        <authorList>
            <person name="Chatterjee A."/>
            <person name="Ali F."/>
            <person name="Bange D."/>
            <person name="Kondabagil K."/>
        </authorList>
    </citation>
    <scope>NUCLEOTIDE SEQUENCE [LARGE SCALE GENOMIC DNA]</scope>
    <source>
        <strain evidence="1">1</strain>
    </source>
</reference>
<dbReference type="KEGG" id="vg:80512617"/>
<dbReference type="EMBL" id="KU877344">
    <property type="protein sequence ID" value="ANB50255.1"/>
    <property type="molecule type" value="Genomic_DNA"/>
</dbReference>
<sequence length="101" mass="11940">MCDCDIDSSEIFKGNLRLAEDEWLLRNNYYFGDYIYIDCDFCPSMKEYPDIRICSKLLYAVTLHITDLETFCVCLSNFSIDKIDNTKSKMSQMQKIYLPQM</sequence>
<organism evidence="1 2">
    <name type="scientific">Powai lake megavirus</name>
    <dbReference type="NCBI Taxonomy" id="1842663"/>
    <lineage>
        <taxon>Viruses</taxon>
        <taxon>Varidnaviria</taxon>
        <taxon>Bamfordvirae</taxon>
        <taxon>Nucleocytoviricota</taxon>
        <taxon>Megaviricetes</taxon>
        <taxon>Imitervirales</taxon>
        <taxon>Mimiviridae</taxon>
        <taxon>Megamimivirinae</taxon>
        <taxon>Megavirus</taxon>
        <taxon>Megavirus powaiense</taxon>
    </lineage>
</organism>
<accession>A0A167R344</accession>
<evidence type="ECO:0000313" key="1">
    <source>
        <dbReference type="EMBL" id="ANB50255.1"/>
    </source>
</evidence>
<dbReference type="GeneID" id="80512617"/>
<evidence type="ECO:0000313" key="2">
    <source>
        <dbReference type="Proteomes" id="UP000241365"/>
    </source>
</evidence>
<protein>
    <submittedName>
        <fullName evidence="1">Uncharacterized protein</fullName>
    </submittedName>
</protein>
<dbReference type="Proteomes" id="UP000241365">
    <property type="component" value="Segment"/>
</dbReference>